<dbReference type="Pfam" id="PF01301">
    <property type="entry name" value="Glyco_hydro_35"/>
    <property type="match status" value="1"/>
</dbReference>
<evidence type="ECO:0000313" key="16">
    <source>
        <dbReference type="Proteomes" id="UP001237642"/>
    </source>
</evidence>
<dbReference type="GO" id="GO:0004386">
    <property type="term" value="F:helicase activity"/>
    <property type="evidence" value="ECO:0007669"/>
    <property type="project" value="UniProtKB-KW"/>
</dbReference>
<dbReference type="SUPFAM" id="SSF51445">
    <property type="entry name" value="(Trans)glycosidases"/>
    <property type="match status" value="1"/>
</dbReference>
<evidence type="ECO:0000256" key="10">
    <source>
        <dbReference type="ARBA" id="ARBA00023125"/>
    </source>
</evidence>
<evidence type="ECO:0000259" key="14">
    <source>
        <dbReference type="Pfam" id="PF01301"/>
    </source>
</evidence>
<dbReference type="EMBL" id="JAUIZM010000003">
    <property type="protein sequence ID" value="KAK1394206.1"/>
    <property type="molecule type" value="Genomic_DNA"/>
</dbReference>
<reference evidence="15" key="2">
    <citation type="submission" date="2023-05" db="EMBL/GenBank/DDBJ databases">
        <authorList>
            <person name="Schelkunov M.I."/>
        </authorList>
    </citation>
    <scope>NUCLEOTIDE SEQUENCE</scope>
    <source>
        <strain evidence="15">Hsosn_3</strain>
        <tissue evidence="15">Leaf</tissue>
    </source>
</reference>
<keyword evidence="9" id="KW-0067">ATP-binding</keyword>
<accession>A0AAD8IYW4</accession>
<dbReference type="AlphaFoldDB" id="A0AAD8IYW4"/>
<evidence type="ECO:0000256" key="9">
    <source>
        <dbReference type="ARBA" id="ARBA00022840"/>
    </source>
</evidence>
<dbReference type="GO" id="GO:0005524">
    <property type="term" value="F:ATP binding"/>
    <property type="evidence" value="ECO:0007669"/>
    <property type="project" value="UniProtKB-KW"/>
</dbReference>
<evidence type="ECO:0000256" key="12">
    <source>
        <dbReference type="ARBA" id="ARBA00053280"/>
    </source>
</evidence>
<evidence type="ECO:0000256" key="5">
    <source>
        <dbReference type="ARBA" id="ARBA00022705"/>
    </source>
</evidence>
<comment type="catalytic activity">
    <reaction evidence="1">
        <text>Hydrolysis of terminal non-reducing beta-D-galactose residues in beta-D-galactosides.</text>
        <dbReference type="EC" id="3.2.1.23"/>
    </reaction>
</comment>
<evidence type="ECO:0000313" key="15">
    <source>
        <dbReference type="EMBL" id="KAK1394206.1"/>
    </source>
</evidence>
<evidence type="ECO:0000256" key="7">
    <source>
        <dbReference type="ARBA" id="ARBA00022801"/>
    </source>
</evidence>
<organism evidence="15 16">
    <name type="scientific">Heracleum sosnowskyi</name>
    <dbReference type="NCBI Taxonomy" id="360622"/>
    <lineage>
        <taxon>Eukaryota</taxon>
        <taxon>Viridiplantae</taxon>
        <taxon>Streptophyta</taxon>
        <taxon>Embryophyta</taxon>
        <taxon>Tracheophyta</taxon>
        <taxon>Spermatophyta</taxon>
        <taxon>Magnoliopsida</taxon>
        <taxon>eudicotyledons</taxon>
        <taxon>Gunneridae</taxon>
        <taxon>Pentapetalae</taxon>
        <taxon>asterids</taxon>
        <taxon>campanulids</taxon>
        <taxon>Apiales</taxon>
        <taxon>Apiaceae</taxon>
        <taxon>Apioideae</taxon>
        <taxon>apioid superclade</taxon>
        <taxon>Tordylieae</taxon>
        <taxon>Tordyliinae</taxon>
        <taxon>Heracleum</taxon>
    </lineage>
</organism>
<dbReference type="FunFam" id="2.20.28.10:FF:000003">
    <property type="entry name" value="DNA helicase"/>
    <property type="match status" value="1"/>
</dbReference>
<dbReference type="GO" id="GO:0005975">
    <property type="term" value="P:carbohydrate metabolic process"/>
    <property type="evidence" value="ECO:0007669"/>
    <property type="project" value="InterPro"/>
</dbReference>
<dbReference type="Gene3D" id="3.20.20.80">
    <property type="entry name" value="Glycosidases"/>
    <property type="match status" value="1"/>
</dbReference>
<dbReference type="PRINTS" id="PR00742">
    <property type="entry name" value="GLHYDRLASE35"/>
</dbReference>
<protein>
    <recommendedName>
        <fullName evidence="14">Glycoside hydrolase 35 catalytic domain-containing protein</fullName>
    </recommendedName>
</protein>
<dbReference type="InterPro" id="IPR017853">
    <property type="entry name" value="GH"/>
</dbReference>
<name>A0AAD8IYW4_9APIA</name>
<dbReference type="GO" id="GO:0003677">
    <property type="term" value="F:DNA binding"/>
    <property type="evidence" value="ECO:0007669"/>
    <property type="project" value="UniProtKB-KW"/>
</dbReference>
<dbReference type="InterPro" id="IPR031330">
    <property type="entry name" value="Gly_Hdrlase_35_cat"/>
</dbReference>
<proteinExistence type="inferred from homology"/>
<gene>
    <name evidence="15" type="ORF">POM88_013262</name>
</gene>
<evidence type="ECO:0000256" key="11">
    <source>
        <dbReference type="ARBA" id="ARBA00023242"/>
    </source>
</evidence>
<dbReference type="GO" id="GO:0004565">
    <property type="term" value="F:beta-galactosidase activity"/>
    <property type="evidence" value="ECO:0007669"/>
    <property type="project" value="UniProtKB-EC"/>
</dbReference>
<keyword evidence="10" id="KW-0238">DNA-binding</keyword>
<evidence type="ECO:0000256" key="3">
    <source>
        <dbReference type="ARBA" id="ARBA00008010"/>
    </source>
</evidence>
<evidence type="ECO:0000256" key="8">
    <source>
        <dbReference type="ARBA" id="ARBA00022806"/>
    </source>
</evidence>
<keyword evidence="8" id="KW-0347">Helicase</keyword>
<comment type="subunit">
    <text evidence="13">Component of the minichromosome maintenance (MCM) complex, a heterotetramer composed of MCM2, MCM3, MCM4, MCM5, MCM6 and MCM7. Interacts with ETG1.</text>
</comment>
<feature type="domain" description="Glycoside hydrolase 35 catalytic" evidence="14">
    <location>
        <begin position="84"/>
        <end position="159"/>
    </location>
</feature>
<evidence type="ECO:0000256" key="4">
    <source>
        <dbReference type="ARBA" id="ARBA00009809"/>
    </source>
</evidence>
<dbReference type="PANTHER" id="PTHR23421">
    <property type="entry name" value="BETA-GALACTOSIDASE RELATED"/>
    <property type="match status" value="1"/>
</dbReference>
<comment type="caution">
    <text evidence="15">The sequence shown here is derived from an EMBL/GenBank/DDBJ whole genome shotgun (WGS) entry which is preliminary data.</text>
</comment>
<comment type="similarity">
    <text evidence="4">Belongs to the glycosyl hydrolase 35 family.</text>
</comment>
<dbReference type="GO" id="GO:0000347">
    <property type="term" value="C:THO complex"/>
    <property type="evidence" value="ECO:0007669"/>
    <property type="project" value="UniProtKB-ARBA"/>
</dbReference>
<dbReference type="GO" id="GO:0006260">
    <property type="term" value="P:DNA replication"/>
    <property type="evidence" value="ECO:0007669"/>
    <property type="project" value="UniProtKB-KW"/>
</dbReference>
<evidence type="ECO:0000256" key="6">
    <source>
        <dbReference type="ARBA" id="ARBA00022741"/>
    </source>
</evidence>
<sequence length="159" mass="18156">MVSRINPLFEKHIQARIFNLKTSTTMRNLNPSDVLCVDISLNQPIVVDRGRISEPTTCGKQECLAKNSMTLFLAPPLHSRYTLPRSTPEMWEDLIINAKEGGLTVIDTYVFWNVHEPSHGNYDFAGRYDIVRFLKTVQKAGLYAHLRIGPYICAEWNFG</sequence>
<evidence type="ECO:0000256" key="1">
    <source>
        <dbReference type="ARBA" id="ARBA00001412"/>
    </source>
</evidence>
<reference evidence="15" key="1">
    <citation type="submission" date="2023-02" db="EMBL/GenBank/DDBJ databases">
        <title>Genome of toxic invasive species Heracleum sosnowskyi carries increased number of genes despite the absence of recent whole-genome duplications.</title>
        <authorList>
            <person name="Schelkunov M."/>
            <person name="Shtratnikova V."/>
            <person name="Makarenko M."/>
            <person name="Klepikova A."/>
            <person name="Omelchenko D."/>
            <person name="Novikova G."/>
            <person name="Obukhova E."/>
            <person name="Bogdanov V."/>
            <person name="Penin A."/>
            <person name="Logacheva M."/>
        </authorList>
    </citation>
    <scope>NUCLEOTIDE SEQUENCE</scope>
    <source>
        <strain evidence="15">Hsosn_3</strain>
        <tissue evidence="15">Leaf</tissue>
    </source>
</reference>
<keyword evidence="7" id="KW-0378">Hydrolase</keyword>
<dbReference type="Proteomes" id="UP001237642">
    <property type="component" value="Unassembled WGS sequence"/>
</dbReference>
<dbReference type="InterPro" id="IPR001944">
    <property type="entry name" value="Glycoside_Hdrlase_35"/>
</dbReference>
<comment type="subcellular location">
    <subcellularLocation>
        <location evidence="2">Nucleus</location>
    </subcellularLocation>
</comment>
<keyword evidence="11" id="KW-0539">Nucleus</keyword>
<evidence type="ECO:0000256" key="13">
    <source>
        <dbReference type="ARBA" id="ARBA00064407"/>
    </source>
</evidence>
<keyword evidence="16" id="KW-1185">Reference proteome</keyword>
<keyword evidence="5" id="KW-0235">DNA replication</keyword>
<evidence type="ECO:0000256" key="2">
    <source>
        <dbReference type="ARBA" id="ARBA00004123"/>
    </source>
</evidence>
<keyword evidence="6" id="KW-0547">Nucleotide-binding</keyword>
<comment type="similarity">
    <text evidence="3">Belongs to the MCM family.</text>
</comment>
<comment type="function">
    <text evidence="12">Probable component of the MCM2-7 complex (MCM complex) that may function as a DNA helicase and which is essential to undergo a single round of replication initiation and elongation per cell cycle in eukaryotic cells.</text>
</comment>